<dbReference type="PANTHER" id="PTHR43394">
    <property type="entry name" value="ATP-DEPENDENT PERMEASE MDL1, MITOCHONDRIAL"/>
    <property type="match status" value="1"/>
</dbReference>
<dbReference type="RefSeq" id="WP_014856417.1">
    <property type="nucleotide sequence ID" value="NC_018178.1"/>
</dbReference>
<protein>
    <submittedName>
        <fullName evidence="10">ABC transporter, ATP-binding protein, MsbA family</fullName>
    </submittedName>
</protein>
<evidence type="ECO:0000256" key="5">
    <source>
        <dbReference type="ARBA" id="ARBA00022989"/>
    </source>
</evidence>
<organism evidence="10 11">
    <name type="scientific">Melioribacter roseus (strain DSM 23840 / JCM 17771 / VKM B-2668 / P3M-2)</name>
    <dbReference type="NCBI Taxonomy" id="1191523"/>
    <lineage>
        <taxon>Bacteria</taxon>
        <taxon>Pseudomonadati</taxon>
        <taxon>Ignavibacteriota</taxon>
        <taxon>Ignavibacteria</taxon>
        <taxon>Ignavibacteriales</taxon>
        <taxon>Melioribacteraceae</taxon>
        <taxon>Melioribacter</taxon>
    </lineage>
</organism>
<keyword evidence="4 10" id="KW-0067">ATP-binding</keyword>
<feature type="transmembrane region" description="Helical" evidence="7">
    <location>
        <begin position="87"/>
        <end position="109"/>
    </location>
</feature>
<dbReference type="Pfam" id="PF00005">
    <property type="entry name" value="ABC_tran"/>
    <property type="match status" value="1"/>
</dbReference>
<dbReference type="eggNOG" id="COG1132">
    <property type="taxonomic scope" value="Bacteria"/>
</dbReference>
<sequence>MKTYFRIVGYLKPYWKHLTASIVFTIFSALLDGASIYLSIPLLDTLFQQKGVSEGSSAVLQKSGINSGGDFWIVREVNRLLNEIQTFIFAGSVSEVLIKICALIIIAFLGKNLFGYLQAYFLAFVEQGVIKDLRNQAYRHLHKLPMSYFKNEKTGNLISRIMNDVNAVNSSISAVFLNLIREPLKIVVFLGIAIAISWKLTLFSLIVLPFSLIVISYIGLIIRKQSGLLQQKIADLTNRLHETITGIKVVKAFGMEEYENRKFEEETVGFFRLSLKITRIRNISSPTTEFLSVIVGVVIIYFGAQLVLVDKSITASQFIGFLFAIFQLMPPVKELSSVNNRIQESSAAADRIFEILDTEPSIKDPENPAPLHDFNDKLEFRNVSFKYEDSESLVLDNINFTANKGKIIAIVGSSGAGKTTLVDLIPRFYDPVEGAILLDGLDIRSFKIEDLRKLMGIVTQETVLFNDTVRNNIAYGLTECDDQKIIEAAKAANAHKFIMELHHKYDTIIGEKGTKLSGGQRQRISIARAILKNPPIMILDEATSALDNESEVLVQEAIERLLHNRTVFVIAHRLSTIRNADRILVLEQGKIVQDGKHEDLIKDEEGIYKKLYELQFRDIA</sequence>
<dbReference type="CDD" id="cd18552">
    <property type="entry name" value="ABC_6TM_MsbA_like"/>
    <property type="match status" value="1"/>
</dbReference>
<dbReference type="InterPro" id="IPR003439">
    <property type="entry name" value="ABC_transporter-like_ATP-bd"/>
</dbReference>
<feature type="transmembrane region" description="Helical" evidence="7">
    <location>
        <begin position="202"/>
        <end position="222"/>
    </location>
</feature>
<evidence type="ECO:0000256" key="3">
    <source>
        <dbReference type="ARBA" id="ARBA00022741"/>
    </source>
</evidence>
<dbReference type="PROSITE" id="PS00211">
    <property type="entry name" value="ABC_TRANSPORTER_1"/>
    <property type="match status" value="1"/>
</dbReference>
<feature type="domain" description="ABC transmembrane type-1" evidence="9">
    <location>
        <begin position="20"/>
        <end position="344"/>
    </location>
</feature>
<dbReference type="Gene3D" id="1.20.1560.10">
    <property type="entry name" value="ABC transporter type 1, transmembrane domain"/>
    <property type="match status" value="1"/>
</dbReference>
<feature type="transmembrane region" description="Helical" evidence="7">
    <location>
        <begin position="290"/>
        <end position="309"/>
    </location>
</feature>
<dbReference type="SUPFAM" id="SSF90123">
    <property type="entry name" value="ABC transporter transmembrane region"/>
    <property type="match status" value="1"/>
</dbReference>
<gene>
    <name evidence="10" type="ordered locus">MROS_1749</name>
</gene>
<evidence type="ECO:0000259" key="9">
    <source>
        <dbReference type="PROSITE" id="PS50929"/>
    </source>
</evidence>
<evidence type="ECO:0000256" key="2">
    <source>
        <dbReference type="ARBA" id="ARBA00022692"/>
    </source>
</evidence>
<dbReference type="InterPro" id="IPR017871">
    <property type="entry name" value="ABC_transporter-like_CS"/>
</dbReference>
<dbReference type="InterPro" id="IPR003593">
    <property type="entry name" value="AAA+_ATPase"/>
</dbReference>
<dbReference type="SMART" id="SM00382">
    <property type="entry name" value="AAA"/>
    <property type="match status" value="1"/>
</dbReference>
<keyword evidence="6 7" id="KW-0472">Membrane</keyword>
<feature type="domain" description="ABC transporter" evidence="8">
    <location>
        <begin position="378"/>
        <end position="613"/>
    </location>
</feature>
<dbReference type="PATRIC" id="fig|1191523.3.peg.1855"/>
<dbReference type="Pfam" id="PF00664">
    <property type="entry name" value="ABC_membrane"/>
    <property type="match status" value="1"/>
</dbReference>
<evidence type="ECO:0000256" key="7">
    <source>
        <dbReference type="SAM" id="Phobius"/>
    </source>
</evidence>
<keyword evidence="3" id="KW-0547">Nucleotide-binding</keyword>
<dbReference type="SUPFAM" id="SSF52540">
    <property type="entry name" value="P-loop containing nucleoside triphosphate hydrolases"/>
    <property type="match status" value="1"/>
</dbReference>
<keyword evidence="11" id="KW-1185">Reference proteome</keyword>
<evidence type="ECO:0000256" key="4">
    <source>
        <dbReference type="ARBA" id="ARBA00022840"/>
    </source>
</evidence>
<evidence type="ECO:0000256" key="6">
    <source>
        <dbReference type="ARBA" id="ARBA00023136"/>
    </source>
</evidence>
<proteinExistence type="predicted"/>
<dbReference type="PANTHER" id="PTHR43394:SF1">
    <property type="entry name" value="ATP-BINDING CASSETTE SUB-FAMILY B MEMBER 10, MITOCHONDRIAL"/>
    <property type="match status" value="1"/>
</dbReference>
<evidence type="ECO:0000313" key="10">
    <source>
        <dbReference type="EMBL" id="AFN74983.1"/>
    </source>
</evidence>
<feature type="transmembrane region" description="Helical" evidence="7">
    <location>
        <begin position="179"/>
        <end position="196"/>
    </location>
</feature>
<dbReference type="GO" id="GO:0016887">
    <property type="term" value="F:ATP hydrolysis activity"/>
    <property type="evidence" value="ECO:0007669"/>
    <property type="project" value="InterPro"/>
</dbReference>
<dbReference type="GO" id="GO:0005886">
    <property type="term" value="C:plasma membrane"/>
    <property type="evidence" value="ECO:0007669"/>
    <property type="project" value="UniProtKB-SubCell"/>
</dbReference>
<dbReference type="EMBL" id="CP003557">
    <property type="protein sequence ID" value="AFN74983.1"/>
    <property type="molecule type" value="Genomic_DNA"/>
</dbReference>
<dbReference type="CDD" id="cd03251">
    <property type="entry name" value="ABCC_MsbA"/>
    <property type="match status" value="1"/>
</dbReference>
<evidence type="ECO:0000256" key="1">
    <source>
        <dbReference type="ARBA" id="ARBA00004651"/>
    </source>
</evidence>
<reference evidence="10 11" key="1">
    <citation type="journal article" date="2013" name="PLoS ONE">
        <title>Genomic analysis of Melioribacter roseus, facultatively anaerobic organotrophic bacterium representing a novel deep lineage within Bacteriodetes/Chlorobi group.</title>
        <authorList>
            <person name="Kadnikov V.V."/>
            <person name="Mardanov A.V."/>
            <person name="Podosokorskaya O.A."/>
            <person name="Gavrilov S.N."/>
            <person name="Kublanov I.V."/>
            <person name="Beletsky A.V."/>
            <person name="Bonch-Osmolovskaya E.A."/>
            <person name="Ravin N.V."/>
        </authorList>
    </citation>
    <scope>NUCLEOTIDE SEQUENCE [LARGE SCALE GENOMIC DNA]</scope>
    <source>
        <strain evidence="11">JCM 17771 / P3M-2</strain>
    </source>
</reference>
<dbReference type="HOGENOM" id="CLU_000604_84_3_10"/>
<dbReference type="AlphaFoldDB" id="I7A1A6"/>
<dbReference type="OrthoDB" id="9780296at2"/>
<dbReference type="STRING" id="1191523.MROS_1749"/>
<dbReference type="InterPro" id="IPR039421">
    <property type="entry name" value="Type_1_exporter"/>
</dbReference>
<name>I7A1A6_MELRP</name>
<dbReference type="KEGG" id="mro:MROS_1749"/>
<dbReference type="PROSITE" id="PS50893">
    <property type="entry name" value="ABC_TRANSPORTER_2"/>
    <property type="match status" value="1"/>
</dbReference>
<evidence type="ECO:0000313" key="11">
    <source>
        <dbReference type="Proteomes" id="UP000009011"/>
    </source>
</evidence>
<dbReference type="GO" id="GO:0015421">
    <property type="term" value="F:ABC-type oligopeptide transporter activity"/>
    <property type="evidence" value="ECO:0007669"/>
    <property type="project" value="TreeGrafter"/>
</dbReference>
<dbReference type="Gene3D" id="3.40.50.300">
    <property type="entry name" value="P-loop containing nucleotide triphosphate hydrolases"/>
    <property type="match status" value="1"/>
</dbReference>
<dbReference type="GO" id="GO:0005524">
    <property type="term" value="F:ATP binding"/>
    <property type="evidence" value="ECO:0007669"/>
    <property type="project" value="UniProtKB-KW"/>
</dbReference>
<dbReference type="InterPro" id="IPR036640">
    <property type="entry name" value="ABC1_TM_sf"/>
</dbReference>
<keyword evidence="5 7" id="KW-1133">Transmembrane helix</keyword>
<dbReference type="InterPro" id="IPR011527">
    <property type="entry name" value="ABC1_TM_dom"/>
</dbReference>
<accession>I7A1A6</accession>
<evidence type="ECO:0000259" key="8">
    <source>
        <dbReference type="PROSITE" id="PS50893"/>
    </source>
</evidence>
<dbReference type="FunFam" id="3.40.50.300:FF:000218">
    <property type="entry name" value="Multidrug ABC transporter ATP-binding protein"/>
    <property type="match status" value="1"/>
</dbReference>
<feature type="transmembrane region" description="Helical" evidence="7">
    <location>
        <begin position="21"/>
        <end position="40"/>
    </location>
</feature>
<dbReference type="Proteomes" id="UP000009011">
    <property type="component" value="Chromosome"/>
</dbReference>
<dbReference type="PROSITE" id="PS50929">
    <property type="entry name" value="ABC_TM1F"/>
    <property type="match status" value="1"/>
</dbReference>
<dbReference type="InterPro" id="IPR027417">
    <property type="entry name" value="P-loop_NTPase"/>
</dbReference>
<keyword evidence="2 7" id="KW-0812">Transmembrane</keyword>
<comment type="subcellular location">
    <subcellularLocation>
        <location evidence="1">Cell membrane</location>
        <topology evidence="1">Multi-pass membrane protein</topology>
    </subcellularLocation>
</comment>